<dbReference type="Gene3D" id="1.20.5.900">
    <property type="entry name" value="transmembrane domain of human cd4"/>
    <property type="match status" value="1"/>
</dbReference>
<keyword evidence="4" id="KW-1185">Reference proteome</keyword>
<evidence type="ECO:0000313" key="3">
    <source>
        <dbReference type="EMBL" id="MEQ2157901.1"/>
    </source>
</evidence>
<accession>A0ABV0MFY3</accession>
<feature type="transmembrane region" description="Helical" evidence="1">
    <location>
        <begin position="15"/>
        <end position="41"/>
    </location>
</feature>
<proteinExistence type="predicted"/>
<gene>
    <name evidence="3" type="ORF">GOODEAATRI_006604</name>
</gene>
<feature type="non-terminal residue" evidence="3">
    <location>
        <position position="71"/>
    </location>
</feature>
<sequence>GSTKNWSKDMAFLGLIWWIWVAIGAGGLVVIILIVVVIVVYKRNKRRKQKFLRMKKVQLSKNPKTYCQCVR</sequence>
<dbReference type="Pfam" id="PF12104">
    <property type="entry name" value="Tcell_CD4_C"/>
    <property type="match status" value="1"/>
</dbReference>
<comment type="caution">
    <text evidence="3">The sequence shown here is derived from an EMBL/GenBank/DDBJ whole genome shotgun (WGS) entry which is preliminary data.</text>
</comment>
<keyword evidence="1" id="KW-0472">Membrane</keyword>
<evidence type="ECO:0000259" key="2">
    <source>
        <dbReference type="Pfam" id="PF12104"/>
    </source>
</evidence>
<keyword evidence="1" id="KW-0812">Transmembrane</keyword>
<evidence type="ECO:0000313" key="4">
    <source>
        <dbReference type="Proteomes" id="UP001476798"/>
    </source>
</evidence>
<name>A0ABV0MFY3_9TELE</name>
<feature type="non-terminal residue" evidence="3">
    <location>
        <position position="1"/>
    </location>
</feature>
<keyword evidence="1" id="KW-1133">Transmembrane helix</keyword>
<dbReference type="EMBL" id="JAHRIO010000317">
    <property type="protein sequence ID" value="MEQ2157901.1"/>
    <property type="molecule type" value="Genomic_DNA"/>
</dbReference>
<dbReference type="InterPro" id="IPR021963">
    <property type="entry name" value="Tcell_CD4_Cterm"/>
</dbReference>
<evidence type="ECO:0000256" key="1">
    <source>
        <dbReference type="SAM" id="Phobius"/>
    </source>
</evidence>
<organism evidence="3 4">
    <name type="scientific">Goodea atripinnis</name>
    <dbReference type="NCBI Taxonomy" id="208336"/>
    <lineage>
        <taxon>Eukaryota</taxon>
        <taxon>Metazoa</taxon>
        <taxon>Chordata</taxon>
        <taxon>Craniata</taxon>
        <taxon>Vertebrata</taxon>
        <taxon>Euteleostomi</taxon>
        <taxon>Actinopterygii</taxon>
        <taxon>Neopterygii</taxon>
        <taxon>Teleostei</taxon>
        <taxon>Neoteleostei</taxon>
        <taxon>Acanthomorphata</taxon>
        <taxon>Ovalentaria</taxon>
        <taxon>Atherinomorphae</taxon>
        <taxon>Cyprinodontiformes</taxon>
        <taxon>Goodeidae</taxon>
        <taxon>Goodea</taxon>
    </lineage>
</organism>
<feature type="domain" description="T cell CD4 receptor C-terminal region" evidence="2">
    <location>
        <begin position="26"/>
        <end position="70"/>
    </location>
</feature>
<dbReference type="Proteomes" id="UP001476798">
    <property type="component" value="Unassembled WGS sequence"/>
</dbReference>
<protein>
    <recommendedName>
        <fullName evidence="2">T cell CD4 receptor C-terminal region domain-containing protein</fullName>
    </recommendedName>
</protein>
<reference evidence="3 4" key="1">
    <citation type="submission" date="2021-06" db="EMBL/GenBank/DDBJ databases">
        <authorList>
            <person name="Palmer J.M."/>
        </authorList>
    </citation>
    <scope>NUCLEOTIDE SEQUENCE [LARGE SCALE GENOMIC DNA]</scope>
    <source>
        <strain evidence="3 4">GA_2019</strain>
        <tissue evidence="3">Muscle</tissue>
    </source>
</reference>